<keyword evidence="2" id="KW-1185">Reference proteome</keyword>
<proteinExistence type="predicted"/>
<sequence length="127" mass="14655">MKMEAVFLSRALGDWFKQVFGSLRRVVKFFMKLSARWEKLSMLLGGRELNQVKASFFRVMVKVLHYIVQRTLDGVSSLKIEVRRCAFGRSSSLALPRAMTKKYIDMCENGLIIPELRLWGSKSNMGM</sequence>
<comment type="caution">
    <text evidence="1">The sequence shown here is derived from an EMBL/GenBank/DDBJ whole genome shotgun (WGS) entry which is preliminary data.</text>
</comment>
<evidence type="ECO:0000313" key="2">
    <source>
        <dbReference type="Proteomes" id="UP001341840"/>
    </source>
</evidence>
<reference evidence="1 2" key="1">
    <citation type="journal article" date="2023" name="Plants (Basel)">
        <title>Bridging the Gap: Combining Genomics and Transcriptomics Approaches to Understand Stylosanthes scabra, an Orphan Legume from the Brazilian Caatinga.</title>
        <authorList>
            <person name="Ferreira-Neto J.R.C."/>
            <person name="da Silva M.D."/>
            <person name="Binneck E."/>
            <person name="de Melo N.F."/>
            <person name="da Silva R.H."/>
            <person name="de Melo A.L.T.M."/>
            <person name="Pandolfi V."/>
            <person name="Bustamante F.O."/>
            <person name="Brasileiro-Vidal A.C."/>
            <person name="Benko-Iseppon A.M."/>
        </authorList>
    </citation>
    <scope>NUCLEOTIDE SEQUENCE [LARGE SCALE GENOMIC DNA]</scope>
    <source>
        <tissue evidence="1">Leaves</tissue>
    </source>
</reference>
<dbReference type="EMBL" id="JASCZI010000650">
    <property type="protein sequence ID" value="MED6112843.1"/>
    <property type="molecule type" value="Genomic_DNA"/>
</dbReference>
<name>A0ABU6QMP8_9FABA</name>
<gene>
    <name evidence="1" type="ORF">PIB30_065332</name>
</gene>
<evidence type="ECO:0000313" key="1">
    <source>
        <dbReference type="EMBL" id="MED6112843.1"/>
    </source>
</evidence>
<organism evidence="1 2">
    <name type="scientific">Stylosanthes scabra</name>
    <dbReference type="NCBI Taxonomy" id="79078"/>
    <lineage>
        <taxon>Eukaryota</taxon>
        <taxon>Viridiplantae</taxon>
        <taxon>Streptophyta</taxon>
        <taxon>Embryophyta</taxon>
        <taxon>Tracheophyta</taxon>
        <taxon>Spermatophyta</taxon>
        <taxon>Magnoliopsida</taxon>
        <taxon>eudicotyledons</taxon>
        <taxon>Gunneridae</taxon>
        <taxon>Pentapetalae</taxon>
        <taxon>rosids</taxon>
        <taxon>fabids</taxon>
        <taxon>Fabales</taxon>
        <taxon>Fabaceae</taxon>
        <taxon>Papilionoideae</taxon>
        <taxon>50 kb inversion clade</taxon>
        <taxon>dalbergioids sensu lato</taxon>
        <taxon>Dalbergieae</taxon>
        <taxon>Pterocarpus clade</taxon>
        <taxon>Stylosanthes</taxon>
    </lineage>
</organism>
<protein>
    <submittedName>
        <fullName evidence="1">Uncharacterized protein</fullName>
    </submittedName>
</protein>
<accession>A0ABU6QMP8</accession>
<dbReference type="Proteomes" id="UP001341840">
    <property type="component" value="Unassembled WGS sequence"/>
</dbReference>